<feature type="domain" description="Rad4 beta-hairpin" evidence="9">
    <location>
        <begin position="604"/>
        <end position="658"/>
    </location>
</feature>
<dbReference type="OrthoDB" id="300780at2759"/>
<dbReference type="Gene3D" id="3.30.70.2460">
    <property type="entry name" value="Rad4, beta-hairpin domain BHD3"/>
    <property type="match status" value="1"/>
</dbReference>
<dbReference type="GO" id="GO:0071942">
    <property type="term" value="C:XPC complex"/>
    <property type="evidence" value="ECO:0007669"/>
    <property type="project" value="TreeGrafter"/>
</dbReference>
<feature type="compositionally biased region" description="Basic and acidic residues" evidence="6">
    <location>
        <begin position="710"/>
        <end position="719"/>
    </location>
</feature>
<feature type="region of interest" description="Disordered" evidence="6">
    <location>
        <begin position="255"/>
        <end position="323"/>
    </location>
</feature>
<keyword evidence="5" id="KW-0539">Nucleus</keyword>
<evidence type="ECO:0000256" key="2">
    <source>
        <dbReference type="ARBA" id="ARBA00009525"/>
    </source>
</evidence>
<evidence type="ECO:0000256" key="4">
    <source>
        <dbReference type="ARBA" id="ARBA00023204"/>
    </source>
</evidence>
<dbReference type="AlphaFoldDB" id="A0A4Z0AB34"/>
<feature type="compositionally biased region" description="Low complexity" evidence="6">
    <location>
        <begin position="942"/>
        <end position="951"/>
    </location>
</feature>
<dbReference type="Gene3D" id="2.20.20.110">
    <property type="entry name" value="Rad4, beta-hairpin domain BHD1"/>
    <property type="match status" value="1"/>
</dbReference>
<keyword evidence="11" id="KW-1185">Reference proteome</keyword>
<dbReference type="InterPro" id="IPR018325">
    <property type="entry name" value="Rad4/PNGase_transGLS-fold"/>
</dbReference>
<dbReference type="InterPro" id="IPR004583">
    <property type="entry name" value="DNA_repair_Rad4"/>
</dbReference>
<feature type="region of interest" description="Disordered" evidence="6">
    <location>
        <begin position="1"/>
        <end position="71"/>
    </location>
</feature>
<feature type="region of interest" description="Disordered" evidence="6">
    <location>
        <begin position="837"/>
        <end position="982"/>
    </location>
</feature>
<evidence type="ECO:0008006" key="12">
    <source>
        <dbReference type="Google" id="ProtNLM"/>
    </source>
</evidence>
<dbReference type="Gene3D" id="3.90.260.10">
    <property type="entry name" value="Transglutaminase-like"/>
    <property type="match status" value="1"/>
</dbReference>
<sequence>MSAPPEGQALLNADSDDDEMDWEEVDVPQAAPLQLDLEEGPSTRPNIEITLKSRKAPHGKDTPKKKPGGMSQAERLMRIDYHKIHTVALLANGWVRNKWINDSLLHARLLSLTPMAVQNSFAMIHKSRIPEAAKRGHLFEMAITRLVEWWMSYFNIEPSGHIRSRTFDEVQNELIAKGMIDVNPTSKGKGKARQLDLYDYEDDEEVIHSEKSLMKHALQRYGSRDVSAQLFTALCRSLDIPARLVVSLQSVPWQASVGKPKPKAKPKDAKGKAKEMTQEDEEDEADDMEEVDIPSPGGFLRDGQESNRSTPTKKGKEKAPPVIKLRKTKSKPNLALNKPLRPADPTITPPVFWTEVFSRPDARWIPVDPIRGIVNKRKVFDPSVISSSSPEVRRMRVDNRMTYVVAFEEDGYARDVTTRYARQYGAKVAKTQADGKGREHWWESVLSIVTRPYRLHRDDVEDDELTSHQMTEAMPTTIAGFKDHPLYILQRHLHKDQQIAPNTPELGKFRGEPVYPRGSVLSLKTAENWMRRGRTVKSGEQPMKWVKQRASTVSRKRELEVLREAGAKAGSTEEITQGLHAAGWRGPCSMQVRLLTAAKITAYLDIFVDKGAAKIARQLGFDYAEAVTGFEFKKRRAFPVITGIVIAAENEDALLEAYWEAEHLAREKEEAKRKQAVTKRWIRLVHGLRLRKRLQEQYADEGQGLSGASHQKDSKKATDAADQLPEDEDAHIQTGGFLTGADDVVQPYSLPKTQHPVLDTPRDSTSPVPPGRMRISAATSMLDESEAVDMPAGLDIVMDEEDEEMEEIIPTPGPSGQTNGVPKSMAELAALATAEDKKISAPPLTESARPSIVPEPQSLSALRANGIAIGPSGSRNSRSGTASPSGSRNSPFGDVTTAKKAPPRLRRVAPTKGSKRARAESVSDASEEEVSTQPPSRKRSKAPAPVSAPASDRVLRSRRGKTAAHLQAEQDQEAAFRQAIAE</sequence>
<dbReference type="Proteomes" id="UP000298061">
    <property type="component" value="Unassembled WGS sequence"/>
</dbReference>
<dbReference type="SMART" id="SM01032">
    <property type="entry name" value="BHD_3"/>
    <property type="match status" value="1"/>
</dbReference>
<dbReference type="GO" id="GO:0005737">
    <property type="term" value="C:cytoplasm"/>
    <property type="evidence" value="ECO:0007669"/>
    <property type="project" value="TreeGrafter"/>
</dbReference>
<dbReference type="EMBL" id="SFCI01000046">
    <property type="protein sequence ID" value="TFY83199.1"/>
    <property type="molecule type" value="Genomic_DNA"/>
</dbReference>
<accession>A0A4Z0AB34</accession>
<comment type="caution">
    <text evidence="10">The sequence shown here is derived from an EMBL/GenBank/DDBJ whole genome shotgun (WGS) entry which is preliminary data.</text>
</comment>
<dbReference type="InterPro" id="IPR036985">
    <property type="entry name" value="Transglutaminase-like_sf"/>
</dbReference>
<feature type="domain" description="Rad4 beta-hairpin" evidence="8">
    <location>
        <begin position="523"/>
        <end position="569"/>
    </location>
</feature>
<dbReference type="InterPro" id="IPR038765">
    <property type="entry name" value="Papain-like_cys_pep_sf"/>
</dbReference>
<dbReference type="Pfam" id="PF03835">
    <property type="entry name" value="Rad4"/>
    <property type="match status" value="1"/>
</dbReference>
<comment type="subcellular location">
    <subcellularLocation>
        <location evidence="1">Nucleus</location>
    </subcellularLocation>
</comment>
<dbReference type="PANTHER" id="PTHR12135:SF0">
    <property type="entry name" value="DNA REPAIR PROTEIN COMPLEMENTING XP-C CELLS"/>
    <property type="match status" value="1"/>
</dbReference>
<dbReference type="GO" id="GO:0000111">
    <property type="term" value="C:nucleotide-excision repair factor 2 complex"/>
    <property type="evidence" value="ECO:0007669"/>
    <property type="project" value="TreeGrafter"/>
</dbReference>
<organism evidence="10 11">
    <name type="scientific">Hericium alpestre</name>
    <dbReference type="NCBI Taxonomy" id="135208"/>
    <lineage>
        <taxon>Eukaryota</taxon>
        <taxon>Fungi</taxon>
        <taxon>Dikarya</taxon>
        <taxon>Basidiomycota</taxon>
        <taxon>Agaricomycotina</taxon>
        <taxon>Agaricomycetes</taxon>
        <taxon>Russulales</taxon>
        <taxon>Hericiaceae</taxon>
        <taxon>Hericium</taxon>
    </lineage>
</organism>
<dbReference type="GO" id="GO:0003684">
    <property type="term" value="F:damaged DNA binding"/>
    <property type="evidence" value="ECO:0007669"/>
    <property type="project" value="InterPro"/>
</dbReference>
<dbReference type="Pfam" id="PF10405">
    <property type="entry name" value="BHD_3"/>
    <property type="match status" value="1"/>
</dbReference>
<comment type="similarity">
    <text evidence="2">Belongs to the XPC family.</text>
</comment>
<feature type="compositionally biased region" description="Polar residues" evidence="6">
    <location>
        <begin position="873"/>
        <end position="890"/>
    </location>
</feature>
<evidence type="ECO:0000256" key="3">
    <source>
        <dbReference type="ARBA" id="ARBA00022763"/>
    </source>
</evidence>
<dbReference type="InterPro" id="IPR018326">
    <property type="entry name" value="Rad4_beta-hairpin_dom1"/>
</dbReference>
<protein>
    <recommendedName>
        <fullName evidence="12">Rad4 beta-hairpin domain-containing protein</fullName>
    </recommendedName>
</protein>
<feature type="compositionally biased region" description="Acidic residues" evidence="6">
    <location>
        <begin position="14"/>
        <end position="26"/>
    </location>
</feature>
<dbReference type="SMART" id="SM01031">
    <property type="entry name" value="BHD_2"/>
    <property type="match status" value="1"/>
</dbReference>
<evidence type="ECO:0000259" key="7">
    <source>
        <dbReference type="SMART" id="SM01030"/>
    </source>
</evidence>
<feature type="region of interest" description="Disordered" evidence="6">
    <location>
        <begin position="751"/>
        <end position="770"/>
    </location>
</feature>
<dbReference type="GO" id="GO:0006289">
    <property type="term" value="P:nucleotide-excision repair"/>
    <property type="evidence" value="ECO:0007669"/>
    <property type="project" value="InterPro"/>
</dbReference>
<evidence type="ECO:0000259" key="9">
    <source>
        <dbReference type="SMART" id="SM01032"/>
    </source>
</evidence>
<feature type="domain" description="Rad4 beta-hairpin" evidence="7">
    <location>
        <begin position="470"/>
        <end position="521"/>
    </location>
</feature>
<feature type="compositionally biased region" description="Basic and acidic residues" evidence="6">
    <location>
        <begin position="265"/>
        <end position="277"/>
    </location>
</feature>
<dbReference type="Pfam" id="PF10404">
    <property type="entry name" value="BHD_2"/>
    <property type="match status" value="1"/>
</dbReference>
<dbReference type="GO" id="GO:0003697">
    <property type="term" value="F:single-stranded DNA binding"/>
    <property type="evidence" value="ECO:0007669"/>
    <property type="project" value="TreeGrafter"/>
</dbReference>
<keyword evidence="3" id="KW-0227">DNA damage</keyword>
<dbReference type="InterPro" id="IPR042488">
    <property type="entry name" value="Rad4_BHD3_sf"/>
</dbReference>
<evidence type="ECO:0000313" key="10">
    <source>
        <dbReference type="EMBL" id="TFY83199.1"/>
    </source>
</evidence>
<gene>
    <name evidence="10" type="ORF">EWM64_g818</name>
</gene>
<feature type="compositionally biased region" description="Acidic residues" evidence="6">
    <location>
        <begin position="278"/>
        <end position="292"/>
    </location>
</feature>
<keyword evidence="4" id="KW-0234">DNA repair</keyword>
<reference evidence="10 11" key="1">
    <citation type="submission" date="2019-02" db="EMBL/GenBank/DDBJ databases">
        <title>Genome sequencing of the rare red list fungi Hericium alpestre (H. flagellum).</title>
        <authorList>
            <person name="Buettner E."/>
            <person name="Kellner H."/>
        </authorList>
    </citation>
    <scope>NUCLEOTIDE SEQUENCE [LARGE SCALE GENOMIC DNA]</scope>
    <source>
        <strain evidence="10 11">DSM 108284</strain>
    </source>
</reference>
<feature type="region of interest" description="Disordered" evidence="6">
    <location>
        <begin position="701"/>
        <end position="723"/>
    </location>
</feature>
<evidence type="ECO:0000256" key="1">
    <source>
        <dbReference type="ARBA" id="ARBA00004123"/>
    </source>
</evidence>
<dbReference type="SMART" id="SM01030">
    <property type="entry name" value="BHD_1"/>
    <property type="match status" value="1"/>
</dbReference>
<dbReference type="PANTHER" id="PTHR12135">
    <property type="entry name" value="DNA REPAIR PROTEIN XP-C / RAD4"/>
    <property type="match status" value="1"/>
</dbReference>
<dbReference type="SUPFAM" id="SSF54001">
    <property type="entry name" value="Cysteine proteinases"/>
    <property type="match status" value="1"/>
</dbReference>
<evidence type="ECO:0000259" key="8">
    <source>
        <dbReference type="SMART" id="SM01031"/>
    </source>
</evidence>
<dbReference type="InterPro" id="IPR018328">
    <property type="entry name" value="Rad4_beta-hairpin_dom3"/>
</dbReference>
<dbReference type="Pfam" id="PF10403">
    <property type="entry name" value="BHD_1"/>
    <property type="match status" value="1"/>
</dbReference>
<evidence type="ECO:0000313" key="11">
    <source>
        <dbReference type="Proteomes" id="UP000298061"/>
    </source>
</evidence>
<dbReference type="GO" id="GO:0006298">
    <property type="term" value="P:mismatch repair"/>
    <property type="evidence" value="ECO:0007669"/>
    <property type="project" value="TreeGrafter"/>
</dbReference>
<dbReference type="STRING" id="135208.A0A4Z0AB34"/>
<feature type="compositionally biased region" description="Basic residues" evidence="6">
    <location>
        <begin position="901"/>
        <end position="916"/>
    </location>
</feature>
<dbReference type="InterPro" id="IPR018327">
    <property type="entry name" value="BHD_2"/>
</dbReference>
<evidence type="ECO:0000256" key="6">
    <source>
        <dbReference type="SAM" id="MobiDB-lite"/>
    </source>
</evidence>
<evidence type="ECO:0000256" key="5">
    <source>
        <dbReference type="ARBA" id="ARBA00023242"/>
    </source>
</evidence>
<proteinExistence type="inferred from homology"/>
<name>A0A4Z0AB34_9AGAM</name>